<evidence type="ECO:0000313" key="2">
    <source>
        <dbReference type="EMBL" id="MDN3193678.1"/>
    </source>
</evidence>
<protein>
    <recommendedName>
        <fullName evidence="4">ATP-binding protein</fullName>
    </recommendedName>
</protein>
<dbReference type="RefSeq" id="WP_289870278.1">
    <property type="nucleotide sequence ID" value="NZ_JAREWH010000026.1"/>
</dbReference>
<proteinExistence type="predicted"/>
<accession>A0AAW7KM98</accession>
<comment type="caution">
    <text evidence="2">The sequence shown here is derived from an EMBL/GenBank/DDBJ whole genome shotgun (WGS) entry which is preliminary data.</text>
</comment>
<organism evidence="2 3">
    <name type="scientific">Enterococcus faecalis</name>
    <name type="common">Streptococcus faecalis</name>
    <dbReference type="NCBI Taxonomy" id="1351"/>
    <lineage>
        <taxon>Bacteria</taxon>
        <taxon>Bacillati</taxon>
        <taxon>Bacillota</taxon>
        <taxon>Bacilli</taxon>
        <taxon>Lactobacillales</taxon>
        <taxon>Enterococcaceae</taxon>
        <taxon>Enterococcus</taxon>
    </lineage>
</organism>
<dbReference type="AlphaFoldDB" id="A0AAW7KM98"/>
<dbReference type="Proteomes" id="UP001173174">
    <property type="component" value="Unassembled WGS sequence"/>
</dbReference>
<dbReference type="EMBL" id="JAREWH010000026">
    <property type="protein sequence ID" value="MDN3193678.1"/>
    <property type="molecule type" value="Genomic_DNA"/>
</dbReference>
<evidence type="ECO:0008006" key="4">
    <source>
        <dbReference type="Google" id="ProtNLM"/>
    </source>
</evidence>
<gene>
    <name evidence="2" type="ORF">P0E79_14480</name>
</gene>
<feature type="region of interest" description="Disordered" evidence="1">
    <location>
        <begin position="1020"/>
        <end position="1052"/>
    </location>
</feature>
<name>A0AAW7KM98_ENTFL</name>
<sequence length="1052" mass="123049">MPYEIGGRADKLGNRFEVRWVIYQLMEILEEKIDYVILEALGDDERGIDVWIGKTNNTKEGQQCKGRNGSKEIWDFASVNGRGIFKNWKHQLDADQLNKVSLVSPLAFTNLEDLIERAKTNESPMDFYNNQILSSSKDFIKFFKNFCNSMDLNPDNAQDLIKSISYLRRILYRQIPDAMLKEIVLKKINYLFIGNEEQIYNTFVAWIIDGDIYGKELTRTEILKFLKDKEIDFRNLALDSRIVPRINELNQEYINGFYCIDNNLIYREEFDKCKEIINSEKSLIIHGKAGRGKSGCTLSIVEYCKEEKIPYLAIKLDRRVPNGSSEKWGKEIGLPASIAHCLHSVSKNEKAVLILDQLDALRWTQAHSRDALLVCAEVINQIYQLNLERKHKIAVVFVCRTYDLENDNNINSLFNDYRNGTKFEWSKVKVSVFTEDIVRKVIGDRYSLLTSKLQRVIQIPSNLFIWQQLSPQENYAECSSTGHLITKWWNQLERKCADYGLDVKEMNEIINQIVDWLEKKGRIYFPKNLINNSSYLEFLSSNEFLIIQDSKVFFAHQSILDNFFADKMLQKYFDEKNITEIVGEKDRQTPGKRYQVQMLMEKLLEFESHDFLDIGQKLFESKEVRYFIKFVFIEVLNQIEILDNAIQDFILDKCEDEMWSSYVINNVVFAKPQYVRTLREGGLLEKWFADSEKKKIVFNLLASISPDYNIEDINFIKKHAFLSEKDDEQFARCFSHDITQDQEDFFELRMKLYEKYPRLANGYYEFESALKKNEIRSVRILRLLLQNKLKNQATNNHNYGEDFFIKDSETLINKGQEVIEILLPCVPLKDDGSLLYSDWSEDTIHRKTLERACIQLIKKANAAIICSDPQLFWEKYKHYMGKNFQLFNEIILDGFTYMPKQYSDKIIGYLAENIGNNTISDTDNASDKLLLAKKVLAIHANYCDMSIYQQLESQIIHYTSPQAKDTYIRRIDFSKEEGNPNVYWSFWGDLQFELLRELPEKRLSKAAKELLLVLGRKFPNGKTKYTDSFSPSGRVKSSVSGKELPPSDGWKY</sequence>
<evidence type="ECO:0000313" key="3">
    <source>
        <dbReference type="Proteomes" id="UP001173174"/>
    </source>
</evidence>
<reference evidence="2" key="2">
    <citation type="submission" date="2023-03" db="EMBL/GenBank/DDBJ databases">
        <authorList>
            <person name="Zajac M."/>
            <person name="Kwit R."/>
            <person name="Wasyl D."/>
        </authorList>
    </citation>
    <scope>NUCLEOTIDE SEQUENCE</scope>
    <source>
        <strain evidence="2">691B_2</strain>
    </source>
</reference>
<evidence type="ECO:0000256" key="1">
    <source>
        <dbReference type="SAM" id="MobiDB-lite"/>
    </source>
</evidence>
<feature type="compositionally biased region" description="Polar residues" evidence="1">
    <location>
        <begin position="1026"/>
        <end position="1040"/>
    </location>
</feature>
<reference evidence="2" key="1">
    <citation type="journal article" date="2023" name="Pathogens">
        <title>Prevalence of Enterococcus spp. and the Whole-Genome Characteristics of Enterococcus faecium and Enterococcus faecalis Strains Isolated from Free-Living Birds in Poland.</title>
        <authorList>
            <person name="Kwit R."/>
            <person name="Zajac M."/>
            <person name="Smialowska-Weglinska A."/>
            <person name="Skarzynska M."/>
            <person name="Bomba A."/>
            <person name="Lalak A."/>
            <person name="Skrzypiec E."/>
            <person name="Wojdat D."/>
            <person name="Koza W."/>
            <person name="Mikos-Wojewoda E."/>
            <person name="Pasim P."/>
            <person name="Skora M."/>
            <person name="Polak M."/>
            <person name="Wiacek J."/>
            <person name="Wasyl D."/>
        </authorList>
    </citation>
    <scope>NUCLEOTIDE SEQUENCE</scope>
    <source>
        <strain evidence="2">691B_2</strain>
    </source>
</reference>